<protein>
    <submittedName>
        <fullName evidence="2">Uncharacterized protein</fullName>
    </submittedName>
</protein>
<reference evidence="2" key="1">
    <citation type="submission" date="2020-02" db="EMBL/GenBank/DDBJ databases">
        <authorList>
            <person name="Meier V. D."/>
        </authorList>
    </citation>
    <scope>NUCLEOTIDE SEQUENCE</scope>
    <source>
        <strain evidence="2">AVDCRST_MAG40</strain>
    </source>
</reference>
<proteinExistence type="predicted"/>
<feature type="compositionally biased region" description="Basic residues" evidence="1">
    <location>
        <begin position="1"/>
        <end position="15"/>
    </location>
</feature>
<evidence type="ECO:0000313" key="2">
    <source>
        <dbReference type="EMBL" id="CAA9355551.1"/>
    </source>
</evidence>
<feature type="non-terminal residue" evidence="2">
    <location>
        <position position="111"/>
    </location>
</feature>
<sequence length="111" mass="12559">DPRRLPAARRPHRPSRPTARAGARELGAGPDGRGRRGGRAREEAPLPRRSARPHRRREGARRHPVVRGRHGRRGRRLARRDRHHEHREAAPALSGGIRGGPEREPRGGRRL</sequence>
<feature type="compositionally biased region" description="Basic residues" evidence="1">
    <location>
        <begin position="49"/>
        <end position="85"/>
    </location>
</feature>
<feature type="region of interest" description="Disordered" evidence="1">
    <location>
        <begin position="1"/>
        <end position="111"/>
    </location>
</feature>
<dbReference type="AlphaFoldDB" id="A0A6J4MEF1"/>
<dbReference type="EMBL" id="CADCTX010000863">
    <property type="protein sequence ID" value="CAA9355551.1"/>
    <property type="molecule type" value="Genomic_DNA"/>
</dbReference>
<evidence type="ECO:0000256" key="1">
    <source>
        <dbReference type="SAM" id="MobiDB-lite"/>
    </source>
</evidence>
<name>A0A6J4MEF1_9BACT</name>
<organism evidence="2">
    <name type="scientific">uncultured Gemmatimonadaceae bacterium</name>
    <dbReference type="NCBI Taxonomy" id="246130"/>
    <lineage>
        <taxon>Bacteria</taxon>
        <taxon>Pseudomonadati</taxon>
        <taxon>Gemmatimonadota</taxon>
        <taxon>Gemmatimonadia</taxon>
        <taxon>Gemmatimonadales</taxon>
        <taxon>Gemmatimonadaceae</taxon>
        <taxon>environmental samples</taxon>
    </lineage>
</organism>
<feature type="compositionally biased region" description="Basic and acidic residues" evidence="1">
    <location>
        <begin position="100"/>
        <end position="111"/>
    </location>
</feature>
<feature type="non-terminal residue" evidence="2">
    <location>
        <position position="1"/>
    </location>
</feature>
<gene>
    <name evidence="2" type="ORF">AVDCRST_MAG40-3143</name>
</gene>
<accession>A0A6J4MEF1</accession>